<gene>
    <name evidence="2" type="ORF">C1H71_08190</name>
</gene>
<dbReference type="AlphaFoldDB" id="A0A7G3G8P4"/>
<sequence length="87" mass="10145">MAGYRQQMAEKWLVQSMSRKGNCHDHVTMESFFGSLKSEFFYQAKFASLEQLEQGIVDYIHYSNYGRIKLKLKGLSPVQYRAQLLST</sequence>
<dbReference type="KEGG" id="ifl:C1H71_08190"/>
<feature type="domain" description="Integrase catalytic" evidence="1">
    <location>
        <begin position="30"/>
        <end position="85"/>
    </location>
</feature>
<accession>A0A7G3G8P4</accession>
<proteinExistence type="predicted"/>
<evidence type="ECO:0000313" key="3">
    <source>
        <dbReference type="Proteomes" id="UP000515917"/>
    </source>
</evidence>
<dbReference type="Proteomes" id="UP000515917">
    <property type="component" value="Chromosome"/>
</dbReference>
<dbReference type="GO" id="GO:0015074">
    <property type="term" value="P:DNA integration"/>
    <property type="evidence" value="ECO:0007669"/>
    <property type="project" value="InterPro"/>
</dbReference>
<evidence type="ECO:0000313" key="2">
    <source>
        <dbReference type="EMBL" id="QBC43519.1"/>
    </source>
</evidence>
<organism evidence="2 3">
    <name type="scientific">Iodobacter fluviatilis</name>
    <dbReference type="NCBI Taxonomy" id="537"/>
    <lineage>
        <taxon>Bacteria</taxon>
        <taxon>Pseudomonadati</taxon>
        <taxon>Pseudomonadota</taxon>
        <taxon>Betaproteobacteria</taxon>
        <taxon>Neisseriales</taxon>
        <taxon>Chitinibacteraceae</taxon>
        <taxon>Iodobacter</taxon>
    </lineage>
</organism>
<reference evidence="2 3" key="1">
    <citation type="submission" date="2018-01" db="EMBL/GenBank/DDBJ databases">
        <title>Genome sequence of Iodobacter sp. strain PCH194 isolated from Indian Trans-Himalaya.</title>
        <authorList>
            <person name="Kumar V."/>
            <person name="Thakur V."/>
            <person name="Kumar S."/>
            <person name="Singh D."/>
        </authorList>
    </citation>
    <scope>NUCLEOTIDE SEQUENCE [LARGE SCALE GENOMIC DNA]</scope>
    <source>
        <strain evidence="2 3">PCH194</strain>
    </source>
</reference>
<dbReference type="PANTHER" id="PTHR46889">
    <property type="entry name" value="TRANSPOSASE INSF FOR INSERTION SEQUENCE IS3B-RELATED"/>
    <property type="match status" value="1"/>
</dbReference>
<name>A0A7G3G8P4_9NEIS</name>
<dbReference type="EMBL" id="CP025781">
    <property type="protein sequence ID" value="QBC43519.1"/>
    <property type="molecule type" value="Genomic_DNA"/>
</dbReference>
<dbReference type="InterPro" id="IPR050900">
    <property type="entry name" value="Transposase_IS3/IS150/IS904"/>
</dbReference>
<dbReference type="InterPro" id="IPR012337">
    <property type="entry name" value="RNaseH-like_sf"/>
</dbReference>
<keyword evidence="3" id="KW-1185">Reference proteome</keyword>
<evidence type="ECO:0000259" key="1">
    <source>
        <dbReference type="Pfam" id="PF13333"/>
    </source>
</evidence>
<protein>
    <recommendedName>
        <fullName evidence="1">Integrase catalytic domain-containing protein</fullName>
    </recommendedName>
</protein>
<dbReference type="Pfam" id="PF13333">
    <property type="entry name" value="rve_2"/>
    <property type="match status" value="1"/>
</dbReference>
<dbReference type="SUPFAM" id="SSF53098">
    <property type="entry name" value="Ribonuclease H-like"/>
    <property type="match status" value="1"/>
</dbReference>
<dbReference type="InterPro" id="IPR001584">
    <property type="entry name" value="Integrase_cat-core"/>
</dbReference>
<dbReference type="PANTHER" id="PTHR46889:SF4">
    <property type="entry name" value="TRANSPOSASE INSO FOR INSERTION SEQUENCE ELEMENT IS911B-RELATED"/>
    <property type="match status" value="1"/>
</dbReference>